<dbReference type="Proteomes" id="UP000324222">
    <property type="component" value="Unassembled WGS sequence"/>
</dbReference>
<evidence type="ECO:0000313" key="2">
    <source>
        <dbReference type="Proteomes" id="UP000324222"/>
    </source>
</evidence>
<protein>
    <submittedName>
        <fullName evidence="1">Uncharacterized protein</fullName>
    </submittedName>
</protein>
<proteinExistence type="predicted"/>
<accession>A0A5B7HZL5</accession>
<dbReference type="EMBL" id="VSRR010044399">
    <property type="protein sequence ID" value="MPC76862.1"/>
    <property type="molecule type" value="Genomic_DNA"/>
</dbReference>
<evidence type="ECO:0000313" key="1">
    <source>
        <dbReference type="EMBL" id="MPC76862.1"/>
    </source>
</evidence>
<gene>
    <name evidence="1" type="ORF">E2C01_071296</name>
</gene>
<dbReference type="AlphaFoldDB" id="A0A5B7HZL5"/>
<keyword evidence="2" id="KW-1185">Reference proteome</keyword>
<organism evidence="1 2">
    <name type="scientific">Portunus trituberculatus</name>
    <name type="common">Swimming crab</name>
    <name type="synonym">Neptunus trituberculatus</name>
    <dbReference type="NCBI Taxonomy" id="210409"/>
    <lineage>
        <taxon>Eukaryota</taxon>
        <taxon>Metazoa</taxon>
        <taxon>Ecdysozoa</taxon>
        <taxon>Arthropoda</taxon>
        <taxon>Crustacea</taxon>
        <taxon>Multicrustacea</taxon>
        <taxon>Malacostraca</taxon>
        <taxon>Eumalacostraca</taxon>
        <taxon>Eucarida</taxon>
        <taxon>Decapoda</taxon>
        <taxon>Pleocyemata</taxon>
        <taxon>Brachyura</taxon>
        <taxon>Eubrachyura</taxon>
        <taxon>Portunoidea</taxon>
        <taxon>Portunidae</taxon>
        <taxon>Portuninae</taxon>
        <taxon>Portunus</taxon>
    </lineage>
</organism>
<name>A0A5B7HZL5_PORTR</name>
<comment type="caution">
    <text evidence="1">The sequence shown here is derived from an EMBL/GenBank/DDBJ whole genome shotgun (WGS) entry which is preliminary data.</text>
</comment>
<sequence length="72" mass="7705">MGSTGGEGSDEGYSDSVDLEGSGCVPRLVNTPSYTAYSKAILRTLPMHFKTTNPTGSSPLILLLARHLHNQR</sequence>
<reference evidence="1 2" key="1">
    <citation type="submission" date="2019-05" db="EMBL/GenBank/DDBJ databases">
        <title>Another draft genome of Portunus trituberculatus and its Hox gene families provides insights of decapod evolution.</title>
        <authorList>
            <person name="Jeong J.-H."/>
            <person name="Song I."/>
            <person name="Kim S."/>
            <person name="Choi T."/>
            <person name="Kim D."/>
            <person name="Ryu S."/>
            <person name="Kim W."/>
        </authorList>
    </citation>
    <scope>NUCLEOTIDE SEQUENCE [LARGE SCALE GENOMIC DNA]</scope>
    <source>
        <tissue evidence="1">Muscle</tissue>
    </source>
</reference>